<sequence>MSFDTASLPDSLALVDDDPEYSEFLAQYLSTAGVRVHRYADSAELLADHEPFRHGFYLVDLMLPGIDGLELIRVLRKRTQVGVLVVSGRVAPDVFASVVDAGADMYLAKPVNFEQVAVVIRAVHRRVAATRGRSSAWMLDRRAAQLVAPDGVRIDMSDLDMAVMACFLTAQGQSVTREQLCQQLGRPVSEEPDNALSATIYRLRRRIERATDCVVPLQSLSRVGYVFKGELIEG</sequence>
<dbReference type="Gene3D" id="1.10.10.10">
    <property type="entry name" value="Winged helix-like DNA-binding domain superfamily/Winged helix DNA-binding domain"/>
    <property type="match status" value="1"/>
</dbReference>
<dbReference type="PANTHER" id="PTHR48111">
    <property type="entry name" value="REGULATOR OF RPOS"/>
    <property type="match status" value="1"/>
</dbReference>
<dbReference type="GO" id="GO:0000976">
    <property type="term" value="F:transcription cis-regulatory region binding"/>
    <property type="evidence" value="ECO:0007669"/>
    <property type="project" value="TreeGrafter"/>
</dbReference>
<evidence type="ECO:0000256" key="5">
    <source>
        <dbReference type="ARBA" id="ARBA00023163"/>
    </source>
</evidence>
<dbReference type="GO" id="GO:0006355">
    <property type="term" value="P:regulation of DNA-templated transcription"/>
    <property type="evidence" value="ECO:0007669"/>
    <property type="project" value="InterPro"/>
</dbReference>
<name>A0A3R8S3F3_9BURK</name>
<dbReference type="SUPFAM" id="SSF46894">
    <property type="entry name" value="C-terminal effector domain of the bipartite response regulators"/>
    <property type="match status" value="1"/>
</dbReference>
<dbReference type="Gene3D" id="3.40.50.2300">
    <property type="match status" value="1"/>
</dbReference>
<dbReference type="PROSITE" id="PS50110">
    <property type="entry name" value="RESPONSE_REGULATORY"/>
    <property type="match status" value="1"/>
</dbReference>
<accession>A0A3R8S3F3</accession>
<evidence type="ECO:0000256" key="2">
    <source>
        <dbReference type="ARBA" id="ARBA00023012"/>
    </source>
</evidence>
<dbReference type="GO" id="GO:0005829">
    <property type="term" value="C:cytosol"/>
    <property type="evidence" value="ECO:0007669"/>
    <property type="project" value="TreeGrafter"/>
</dbReference>
<dbReference type="InterPro" id="IPR016032">
    <property type="entry name" value="Sig_transdc_resp-reg_C-effctor"/>
</dbReference>
<proteinExistence type="predicted"/>
<keyword evidence="4 7" id="KW-0238">DNA-binding</keyword>
<evidence type="ECO:0000256" key="7">
    <source>
        <dbReference type="PROSITE-ProRule" id="PRU01091"/>
    </source>
</evidence>
<protein>
    <submittedName>
        <fullName evidence="10">DNA-binding response regulator</fullName>
    </submittedName>
</protein>
<dbReference type="Pfam" id="PF00072">
    <property type="entry name" value="Response_reg"/>
    <property type="match status" value="1"/>
</dbReference>
<dbReference type="InterPro" id="IPR036388">
    <property type="entry name" value="WH-like_DNA-bd_sf"/>
</dbReference>
<dbReference type="SMART" id="SM00862">
    <property type="entry name" value="Trans_reg_C"/>
    <property type="match status" value="1"/>
</dbReference>
<evidence type="ECO:0000313" key="10">
    <source>
        <dbReference type="EMBL" id="RRS05120.1"/>
    </source>
</evidence>
<dbReference type="InterPro" id="IPR039420">
    <property type="entry name" value="WalR-like"/>
</dbReference>
<evidence type="ECO:0000259" key="9">
    <source>
        <dbReference type="PROSITE" id="PS51755"/>
    </source>
</evidence>
<dbReference type="SMART" id="SM00448">
    <property type="entry name" value="REC"/>
    <property type="match status" value="1"/>
</dbReference>
<dbReference type="InterPro" id="IPR001867">
    <property type="entry name" value="OmpR/PhoB-type_DNA-bd"/>
</dbReference>
<evidence type="ECO:0000256" key="6">
    <source>
        <dbReference type="PROSITE-ProRule" id="PRU00169"/>
    </source>
</evidence>
<dbReference type="OrthoDB" id="8583421at2"/>
<dbReference type="SUPFAM" id="SSF52172">
    <property type="entry name" value="CheY-like"/>
    <property type="match status" value="1"/>
</dbReference>
<gene>
    <name evidence="10" type="ORF">EIP75_05970</name>
</gene>
<organism evidence="10 11">
    <name type="scientific">Aquabacterium soli</name>
    <dbReference type="NCBI Taxonomy" id="2493092"/>
    <lineage>
        <taxon>Bacteria</taxon>
        <taxon>Pseudomonadati</taxon>
        <taxon>Pseudomonadota</taxon>
        <taxon>Betaproteobacteria</taxon>
        <taxon>Burkholderiales</taxon>
        <taxon>Aquabacterium</taxon>
    </lineage>
</organism>
<dbReference type="GO" id="GO:0032993">
    <property type="term" value="C:protein-DNA complex"/>
    <property type="evidence" value="ECO:0007669"/>
    <property type="project" value="TreeGrafter"/>
</dbReference>
<feature type="domain" description="OmpR/PhoB-type" evidence="9">
    <location>
        <begin position="126"/>
        <end position="229"/>
    </location>
</feature>
<feature type="domain" description="Response regulatory" evidence="8">
    <location>
        <begin position="11"/>
        <end position="124"/>
    </location>
</feature>
<dbReference type="EMBL" id="RSED01000004">
    <property type="protein sequence ID" value="RRS05120.1"/>
    <property type="molecule type" value="Genomic_DNA"/>
</dbReference>
<dbReference type="PROSITE" id="PS51755">
    <property type="entry name" value="OMPR_PHOB"/>
    <property type="match status" value="1"/>
</dbReference>
<keyword evidence="1 6" id="KW-0597">Phosphoprotein</keyword>
<dbReference type="GO" id="GO:0000156">
    <property type="term" value="F:phosphorelay response regulator activity"/>
    <property type="evidence" value="ECO:0007669"/>
    <property type="project" value="TreeGrafter"/>
</dbReference>
<dbReference type="Pfam" id="PF00486">
    <property type="entry name" value="Trans_reg_C"/>
    <property type="match status" value="1"/>
</dbReference>
<dbReference type="InterPro" id="IPR011006">
    <property type="entry name" value="CheY-like_superfamily"/>
</dbReference>
<feature type="DNA-binding region" description="OmpR/PhoB-type" evidence="7">
    <location>
        <begin position="126"/>
        <end position="229"/>
    </location>
</feature>
<dbReference type="AlphaFoldDB" id="A0A3R8S3F3"/>
<evidence type="ECO:0000256" key="3">
    <source>
        <dbReference type="ARBA" id="ARBA00023015"/>
    </source>
</evidence>
<evidence type="ECO:0000256" key="4">
    <source>
        <dbReference type="ARBA" id="ARBA00023125"/>
    </source>
</evidence>
<dbReference type="Proteomes" id="UP000269265">
    <property type="component" value="Unassembled WGS sequence"/>
</dbReference>
<keyword evidence="2" id="KW-0902">Two-component regulatory system</keyword>
<evidence type="ECO:0000256" key="1">
    <source>
        <dbReference type="ARBA" id="ARBA00022553"/>
    </source>
</evidence>
<keyword evidence="3" id="KW-0805">Transcription regulation</keyword>
<feature type="modified residue" description="4-aspartylphosphate" evidence="6">
    <location>
        <position position="60"/>
    </location>
</feature>
<keyword evidence="5" id="KW-0804">Transcription</keyword>
<keyword evidence="11" id="KW-1185">Reference proteome</keyword>
<reference evidence="10 11" key="1">
    <citation type="submission" date="2018-12" db="EMBL/GenBank/DDBJ databases">
        <title>The whole draft genome of Aquabacterium sp. SJQ9.</title>
        <authorList>
            <person name="Sun L."/>
            <person name="Gao X."/>
            <person name="Chen W."/>
            <person name="Huang K."/>
        </authorList>
    </citation>
    <scope>NUCLEOTIDE SEQUENCE [LARGE SCALE GENOMIC DNA]</scope>
    <source>
        <strain evidence="10 11">SJQ9</strain>
    </source>
</reference>
<evidence type="ECO:0000313" key="11">
    <source>
        <dbReference type="Proteomes" id="UP000269265"/>
    </source>
</evidence>
<comment type="caution">
    <text evidence="10">The sequence shown here is derived from an EMBL/GenBank/DDBJ whole genome shotgun (WGS) entry which is preliminary data.</text>
</comment>
<dbReference type="PANTHER" id="PTHR48111:SF1">
    <property type="entry name" value="TWO-COMPONENT RESPONSE REGULATOR ORR33"/>
    <property type="match status" value="1"/>
</dbReference>
<dbReference type="CDD" id="cd00156">
    <property type="entry name" value="REC"/>
    <property type="match status" value="1"/>
</dbReference>
<evidence type="ECO:0000259" key="8">
    <source>
        <dbReference type="PROSITE" id="PS50110"/>
    </source>
</evidence>
<dbReference type="InterPro" id="IPR001789">
    <property type="entry name" value="Sig_transdc_resp-reg_receiver"/>
</dbReference>